<accession>A0ABW8DBQ1</accession>
<keyword evidence="2" id="KW-0012">Acyltransferase</keyword>
<comment type="catalytic activity">
    <reaction evidence="4">
        <text>L-threonyl-[protein] + acetyl-CoA = O-acetyl-L-threonyl-[protein] + CoA</text>
        <dbReference type="Rhea" id="RHEA:65340"/>
        <dbReference type="Rhea" id="RHEA-COMP:11060"/>
        <dbReference type="Rhea" id="RHEA-COMP:16780"/>
        <dbReference type="ChEBI" id="CHEBI:30013"/>
        <dbReference type="ChEBI" id="CHEBI:57287"/>
        <dbReference type="ChEBI" id="CHEBI:57288"/>
        <dbReference type="ChEBI" id="CHEBI:141025"/>
    </reaction>
    <physiologicalReaction direction="left-to-right" evidence="4">
        <dbReference type="Rhea" id="RHEA:65341"/>
    </physiologicalReaction>
</comment>
<name>A0ABW8DBQ1_9GAMM</name>
<sequence>MLTPFQSMLLKKFNNLRANSLEQGFDQNGIKVILHMHNLIHPNKNPIMLIEQEDMLDVIKATVSFSQSQDMRHQFIVKLDNHYFAIDIERDNQGGFQALILDAGGDHRTYKLLTTLADMVEVNKVYVAIGKTAHDNIQKDLISCPVFSLDHARDIQSMDIYGYIEKSEVEKSDWSMMGFSNKLRFIPWTDMHPEINKNCQSSGLWEKYKNEYTKKFNPPEGYFNQYELIRKNKRERSEAIDQACKMNPGNIIPAVFEAFADSARQFISQSSDLEIKSIFKNSTLNFKTISCLQKIEELINNIDWKKRTGTDTPKHIAWVKKVLEDTNIDHYDKIEKIREIAISACAPEKKFLFFTSSLSSNPLITQVYGTLRTIDISNENSLSKATQNLDKILEEFSIGSEQKATFRK</sequence>
<dbReference type="Proteomes" id="UP001615550">
    <property type="component" value="Unassembled WGS sequence"/>
</dbReference>
<evidence type="ECO:0000313" key="7">
    <source>
        <dbReference type="Proteomes" id="UP001615550"/>
    </source>
</evidence>
<gene>
    <name evidence="6" type="ORF">ACD661_16475</name>
</gene>
<dbReference type="Pfam" id="PF03421">
    <property type="entry name" value="Acetyltransf_14"/>
    <property type="match status" value="1"/>
</dbReference>
<organism evidence="6 7">
    <name type="scientific">Legionella lytica</name>
    <dbReference type="NCBI Taxonomy" id="96232"/>
    <lineage>
        <taxon>Bacteria</taxon>
        <taxon>Pseudomonadati</taxon>
        <taxon>Pseudomonadota</taxon>
        <taxon>Gammaproteobacteria</taxon>
        <taxon>Legionellales</taxon>
        <taxon>Legionellaceae</taxon>
        <taxon>Legionella</taxon>
    </lineage>
</organism>
<evidence type="ECO:0000313" key="6">
    <source>
        <dbReference type="EMBL" id="MFJ1270153.1"/>
    </source>
</evidence>
<comment type="similarity">
    <text evidence="3">Belongs to the acetyltransferase YopJ family.</text>
</comment>
<dbReference type="EMBL" id="JBGORX010000014">
    <property type="protein sequence ID" value="MFJ1270153.1"/>
    <property type="molecule type" value="Genomic_DNA"/>
</dbReference>
<evidence type="ECO:0000256" key="1">
    <source>
        <dbReference type="ARBA" id="ARBA00022679"/>
    </source>
</evidence>
<evidence type="ECO:0000256" key="5">
    <source>
        <dbReference type="ARBA" id="ARBA00048662"/>
    </source>
</evidence>
<dbReference type="RefSeq" id="WP_400188939.1">
    <property type="nucleotide sequence ID" value="NZ_JBGORX010000014.1"/>
</dbReference>
<reference evidence="6 7" key="1">
    <citation type="submission" date="2024-08" db="EMBL/GenBank/DDBJ databases">
        <title>Draft Genome Sequence of Legionella lytica strain DSB2004, Isolated From a Fire Sprinkler System.</title>
        <authorList>
            <person name="Everhart A.D."/>
            <person name="Kidane D.T."/>
            <person name="Farone A.L."/>
            <person name="Farone M.B."/>
        </authorList>
    </citation>
    <scope>NUCLEOTIDE SEQUENCE [LARGE SCALE GENOMIC DNA]</scope>
    <source>
        <strain evidence="6 7">DSB2004</strain>
    </source>
</reference>
<comment type="catalytic activity">
    <reaction evidence="5">
        <text>L-seryl-[protein] + acetyl-CoA = O-acetyl-L-seryl-[protein] + CoA</text>
        <dbReference type="Rhea" id="RHEA:59392"/>
        <dbReference type="Rhea" id="RHEA-COMP:9863"/>
        <dbReference type="Rhea" id="RHEA-COMP:15352"/>
        <dbReference type="ChEBI" id="CHEBI:29999"/>
        <dbReference type="ChEBI" id="CHEBI:57287"/>
        <dbReference type="ChEBI" id="CHEBI:57288"/>
        <dbReference type="ChEBI" id="CHEBI:141128"/>
    </reaction>
    <physiologicalReaction direction="left-to-right" evidence="5">
        <dbReference type="Rhea" id="RHEA:59393"/>
    </physiologicalReaction>
</comment>
<evidence type="ECO:0000256" key="4">
    <source>
        <dbReference type="ARBA" id="ARBA00048364"/>
    </source>
</evidence>
<keyword evidence="7" id="KW-1185">Reference proteome</keyword>
<evidence type="ECO:0000256" key="2">
    <source>
        <dbReference type="ARBA" id="ARBA00023315"/>
    </source>
</evidence>
<comment type="caution">
    <text evidence="6">The sequence shown here is derived from an EMBL/GenBank/DDBJ whole genome shotgun (WGS) entry which is preliminary data.</text>
</comment>
<proteinExistence type="inferred from homology"/>
<protein>
    <submittedName>
        <fullName evidence="6">Uncharacterized protein</fullName>
    </submittedName>
</protein>
<dbReference type="InterPro" id="IPR005083">
    <property type="entry name" value="YopJ-like"/>
</dbReference>
<evidence type="ECO:0000256" key="3">
    <source>
        <dbReference type="ARBA" id="ARBA00023785"/>
    </source>
</evidence>
<keyword evidence="1" id="KW-0808">Transferase</keyword>